<protein>
    <submittedName>
        <fullName evidence="2">Uncharacterized protein</fullName>
    </submittedName>
</protein>
<comment type="caution">
    <text evidence="2">The sequence shown here is derived from an EMBL/GenBank/DDBJ whole genome shotgun (WGS) entry which is preliminary data.</text>
</comment>
<feature type="transmembrane region" description="Helical" evidence="1">
    <location>
        <begin position="39"/>
        <end position="60"/>
    </location>
</feature>
<keyword evidence="1" id="KW-0472">Membrane</keyword>
<evidence type="ECO:0000313" key="2">
    <source>
        <dbReference type="EMBL" id="KAJ0225868.1"/>
    </source>
</evidence>
<sequence>MVTAREAGGAAVKEFIWESSAVRGESSHHTNGSKAPRSAHVMLCGTLAIVEICGMIVSFMQSGWFGMFEINGINVLTILKMKFLPLIFGPLQQHACSCNRWEVTACHASTPYHQCREPRTNQW</sequence>
<dbReference type="EMBL" id="NBSK02000001">
    <property type="protein sequence ID" value="KAJ0225868.1"/>
    <property type="molecule type" value="Genomic_DNA"/>
</dbReference>
<proteinExistence type="predicted"/>
<dbReference type="Proteomes" id="UP000235145">
    <property type="component" value="Unassembled WGS sequence"/>
</dbReference>
<evidence type="ECO:0000313" key="3">
    <source>
        <dbReference type="Proteomes" id="UP000235145"/>
    </source>
</evidence>
<gene>
    <name evidence="2" type="ORF">LSAT_V11C100017050</name>
</gene>
<accession>A0A9R1WKW0</accession>
<keyword evidence="3" id="KW-1185">Reference proteome</keyword>
<keyword evidence="1" id="KW-0812">Transmembrane</keyword>
<reference evidence="2 3" key="1">
    <citation type="journal article" date="2017" name="Nat. Commun.">
        <title>Genome assembly with in vitro proximity ligation data and whole-genome triplication in lettuce.</title>
        <authorList>
            <person name="Reyes-Chin-Wo S."/>
            <person name="Wang Z."/>
            <person name="Yang X."/>
            <person name="Kozik A."/>
            <person name="Arikit S."/>
            <person name="Song C."/>
            <person name="Xia L."/>
            <person name="Froenicke L."/>
            <person name="Lavelle D.O."/>
            <person name="Truco M.J."/>
            <person name="Xia R."/>
            <person name="Zhu S."/>
            <person name="Xu C."/>
            <person name="Xu H."/>
            <person name="Xu X."/>
            <person name="Cox K."/>
            <person name="Korf I."/>
            <person name="Meyers B.C."/>
            <person name="Michelmore R.W."/>
        </authorList>
    </citation>
    <scope>NUCLEOTIDE SEQUENCE [LARGE SCALE GENOMIC DNA]</scope>
    <source>
        <strain evidence="3">cv. Salinas</strain>
        <tissue evidence="2">Seedlings</tissue>
    </source>
</reference>
<evidence type="ECO:0000256" key="1">
    <source>
        <dbReference type="SAM" id="Phobius"/>
    </source>
</evidence>
<keyword evidence="1" id="KW-1133">Transmembrane helix</keyword>
<name>A0A9R1WKW0_LACSA</name>
<organism evidence="2 3">
    <name type="scientific">Lactuca sativa</name>
    <name type="common">Garden lettuce</name>
    <dbReference type="NCBI Taxonomy" id="4236"/>
    <lineage>
        <taxon>Eukaryota</taxon>
        <taxon>Viridiplantae</taxon>
        <taxon>Streptophyta</taxon>
        <taxon>Embryophyta</taxon>
        <taxon>Tracheophyta</taxon>
        <taxon>Spermatophyta</taxon>
        <taxon>Magnoliopsida</taxon>
        <taxon>eudicotyledons</taxon>
        <taxon>Gunneridae</taxon>
        <taxon>Pentapetalae</taxon>
        <taxon>asterids</taxon>
        <taxon>campanulids</taxon>
        <taxon>Asterales</taxon>
        <taxon>Asteraceae</taxon>
        <taxon>Cichorioideae</taxon>
        <taxon>Cichorieae</taxon>
        <taxon>Lactucinae</taxon>
        <taxon>Lactuca</taxon>
    </lineage>
</organism>
<dbReference type="AlphaFoldDB" id="A0A9R1WKW0"/>